<dbReference type="GeneID" id="54359584"/>
<evidence type="ECO:0000313" key="1">
    <source>
        <dbReference type="Proteomes" id="UP000504637"/>
    </source>
</evidence>
<accession>A0A6J3LYH8</accession>
<reference evidence="2" key="2">
    <citation type="submission" date="2020-04" db="EMBL/GenBank/DDBJ databases">
        <authorList>
            <consortium name="NCBI Genome Project"/>
        </authorList>
    </citation>
    <scope>NUCLEOTIDE SEQUENCE</scope>
    <source>
        <strain evidence="2">CBS 342.82</strain>
    </source>
</reference>
<organism evidence="2">
    <name type="scientific">Dissoconium aciculare CBS 342.82</name>
    <dbReference type="NCBI Taxonomy" id="1314786"/>
    <lineage>
        <taxon>Eukaryota</taxon>
        <taxon>Fungi</taxon>
        <taxon>Dikarya</taxon>
        <taxon>Ascomycota</taxon>
        <taxon>Pezizomycotina</taxon>
        <taxon>Dothideomycetes</taxon>
        <taxon>Dothideomycetidae</taxon>
        <taxon>Mycosphaerellales</taxon>
        <taxon>Dissoconiaceae</taxon>
        <taxon>Dissoconium</taxon>
    </lineage>
</organism>
<keyword evidence="1" id="KW-1185">Reference proteome</keyword>
<protein>
    <submittedName>
        <fullName evidence="2">Uncharacterized protein</fullName>
    </submittedName>
</protein>
<gene>
    <name evidence="2" type="ORF">K489DRAFT_324771</name>
</gene>
<proteinExistence type="predicted"/>
<dbReference type="OrthoDB" id="3911445at2759"/>
<sequence>MSPIARSVIRFTQRIKNSARRNQTLDLIKAATKQPDLAHFTIAMCNIKPSISLNTWLNTPTLYRNLLYTSYNEPRSYATVLLATQEQADTNKLQVIHIFYDADRKYAGHELFPERTNKITDK</sequence>
<evidence type="ECO:0000313" key="2">
    <source>
        <dbReference type="RefSeq" id="XP_033456718.1"/>
    </source>
</evidence>
<name>A0A6J3LYH8_9PEZI</name>
<reference evidence="2" key="1">
    <citation type="submission" date="2020-01" db="EMBL/GenBank/DDBJ databases">
        <authorList>
            <consortium name="DOE Joint Genome Institute"/>
            <person name="Haridas S."/>
            <person name="Albert R."/>
            <person name="Binder M."/>
            <person name="Bloem J."/>
            <person name="Labutti K."/>
            <person name="Salamov A."/>
            <person name="Andreopoulos B."/>
            <person name="Baker S.E."/>
            <person name="Barry K."/>
            <person name="Bills G."/>
            <person name="Bluhm B.H."/>
            <person name="Cannon C."/>
            <person name="Castanera R."/>
            <person name="Culley D.E."/>
            <person name="Daum C."/>
            <person name="Ezra D."/>
            <person name="Gonzalez J.B."/>
            <person name="Henrissat B."/>
            <person name="Kuo A."/>
            <person name="Liang C."/>
            <person name="Lipzen A."/>
            <person name="Lutzoni F."/>
            <person name="Magnuson J."/>
            <person name="Mondo S."/>
            <person name="Nolan M."/>
            <person name="Ohm R."/>
            <person name="Pangilinan J."/>
            <person name="Park H.-J."/>
            <person name="Ramirez L."/>
            <person name="Alfaro M."/>
            <person name="Sun H."/>
            <person name="Tritt A."/>
            <person name="Yoshinaga Y."/>
            <person name="Zwiers L.-H."/>
            <person name="Turgeon B.G."/>
            <person name="Goodwin S.B."/>
            <person name="Spatafora J.W."/>
            <person name="Crous P.W."/>
            <person name="Grigoriev I.V."/>
        </authorList>
    </citation>
    <scope>NUCLEOTIDE SEQUENCE</scope>
    <source>
        <strain evidence="2">CBS 342.82</strain>
    </source>
</reference>
<reference evidence="2" key="3">
    <citation type="submission" date="2025-08" db="UniProtKB">
        <authorList>
            <consortium name="RefSeq"/>
        </authorList>
    </citation>
    <scope>IDENTIFICATION</scope>
    <source>
        <strain evidence="2">CBS 342.82</strain>
    </source>
</reference>
<dbReference type="AlphaFoldDB" id="A0A6J3LYH8"/>
<dbReference type="RefSeq" id="XP_033456718.1">
    <property type="nucleotide sequence ID" value="XM_033601784.1"/>
</dbReference>
<dbReference type="Proteomes" id="UP000504637">
    <property type="component" value="Unplaced"/>
</dbReference>